<reference evidence="9" key="1">
    <citation type="journal article" date="2009" name="Genome Res.">
        <title>Comparative genomic analyses of the human fungal pathogens Coccidioides and their relatives.</title>
        <authorList>
            <person name="Sharpton T.J."/>
            <person name="Stajich J.E."/>
            <person name="Rounsley S.D."/>
            <person name="Gardner M.J."/>
            <person name="Wortman J.R."/>
            <person name="Jordar V.S."/>
            <person name="Maiti R."/>
            <person name="Kodira C.D."/>
            <person name="Neafsey D.E."/>
            <person name="Zeng Q."/>
            <person name="Hung C.-Y."/>
            <person name="McMahan C."/>
            <person name="Muszewska A."/>
            <person name="Grynberg M."/>
            <person name="Mandel M.A."/>
            <person name="Kellner E.M."/>
            <person name="Barker B.M."/>
            <person name="Galgiani J.N."/>
            <person name="Orbach M.J."/>
            <person name="Kirkland T.N."/>
            <person name="Cole G.T."/>
            <person name="Henn M.R."/>
            <person name="Birren B.W."/>
            <person name="Taylor J.W."/>
        </authorList>
    </citation>
    <scope>NUCLEOTIDE SEQUENCE [LARGE SCALE GENOMIC DNA]</scope>
    <source>
        <strain evidence="9">UAMH 1704</strain>
    </source>
</reference>
<dbReference type="InterPro" id="IPR046347">
    <property type="entry name" value="bZIP_sf"/>
</dbReference>
<organism evidence="8 9">
    <name type="scientific">Uncinocarpus reesii (strain UAMH 1704)</name>
    <dbReference type="NCBI Taxonomy" id="336963"/>
    <lineage>
        <taxon>Eukaryota</taxon>
        <taxon>Fungi</taxon>
        <taxon>Dikarya</taxon>
        <taxon>Ascomycota</taxon>
        <taxon>Pezizomycotina</taxon>
        <taxon>Eurotiomycetes</taxon>
        <taxon>Eurotiomycetidae</taxon>
        <taxon>Onygenales</taxon>
        <taxon>Onygenaceae</taxon>
        <taxon>Uncinocarpus</taxon>
    </lineage>
</organism>
<dbReference type="VEuPathDB" id="FungiDB:UREG_05605"/>
<comment type="subcellular location">
    <subcellularLocation>
        <location evidence="1">Nucleus</location>
    </subcellularLocation>
</comment>
<dbReference type="OMA" id="EFDKFTD"/>
<feature type="compositionally biased region" description="Polar residues" evidence="6">
    <location>
        <begin position="103"/>
        <end position="115"/>
    </location>
</feature>
<keyword evidence="2" id="KW-0805">Transcription regulation</keyword>
<name>C4JT16_UNCRE</name>
<dbReference type="STRING" id="336963.C4JT16"/>
<evidence type="ECO:0000313" key="9">
    <source>
        <dbReference type="Proteomes" id="UP000002058"/>
    </source>
</evidence>
<evidence type="ECO:0000256" key="6">
    <source>
        <dbReference type="SAM" id="MobiDB-lite"/>
    </source>
</evidence>
<keyword evidence="9" id="KW-1185">Reference proteome</keyword>
<dbReference type="OrthoDB" id="1939598at2759"/>
<dbReference type="GO" id="GO:0000977">
    <property type="term" value="F:RNA polymerase II transcription regulatory region sequence-specific DNA binding"/>
    <property type="evidence" value="ECO:0007669"/>
    <property type="project" value="TreeGrafter"/>
</dbReference>
<keyword evidence="5" id="KW-0539">Nucleus</keyword>
<dbReference type="CDD" id="cd14705">
    <property type="entry name" value="bZIP_Zip1"/>
    <property type="match status" value="1"/>
</dbReference>
<dbReference type="EMBL" id="CH476617">
    <property type="protein sequence ID" value="EEP80763.1"/>
    <property type="molecule type" value="Genomic_DNA"/>
</dbReference>
<gene>
    <name evidence="8" type="ORF">UREG_05605</name>
</gene>
<evidence type="ECO:0000256" key="2">
    <source>
        <dbReference type="ARBA" id="ARBA00023015"/>
    </source>
</evidence>
<proteinExistence type="predicted"/>
<feature type="region of interest" description="Disordered" evidence="6">
    <location>
        <begin position="103"/>
        <end position="189"/>
    </location>
</feature>
<dbReference type="eggNOG" id="ENOG502S7ZI">
    <property type="taxonomic scope" value="Eukaryota"/>
</dbReference>
<dbReference type="HOGENOM" id="CLU_056562_0_0_1"/>
<evidence type="ECO:0000313" key="8">
    <source>
        <dbReference type="EMBL" id="EEP80763.1"/>
    </source>
</evidence>
<keyword evidence="3" id="KW-0238">DNA-binding</keyword>
<feature type="region of interest" description="Disordered" evidence="6">
    <location>
        <begin position="241"/>
        <end position="269"/>
    </location>
</feature>
<dbReference type="InParanoid" id="C4JT16"/>
<dbReference type="GO" id="GO:0005634">
    <property type="term" value="C:nucleus"/>
    <property type="evidence" value="ECO:0007669"/>
    <property type="project" value="UniProtKB-SubCell"/>
</dbReference>
<evidence type="ECO:0000256" key="3">
    <source>
        <dbReference type="ARBA" id="ARBA00023125"/>
    </source>
</evidence>
<feature type="domain" description="BZIP" evidence="7">
    <location>
        <begin position="158"/>
        <end position="221"/>
    </location>
</feature>
<dbReference type="PANTHER" id="PTHR13044">
    <property type="entry name" value="ACTIVATING TRANSCRIPTION FACTOR ATF 4/5"/>
    <property type="match status" value="1"/>
</dbReference>
<feature type="compositionally biased region" description="Polar residues" evidence="6">
    <location>
        <begin position="122"/>
        <end position="141"/>
    </location>
</feature>
<evidence type="ECO:0000256" key="4">
    <source>
        <dbReference type="ARBA" id="ARBA00023163"/>
    </source>
</evidence>
<dbReference type="PROSITE" id="PS50217">
    <property type="entry name" value="BZIP"/>
    <property type="match status" value="1"/>
</dbReference>
<evidence type="ECO:0000256" key="5">
    <source>
        <dbReference type="ARBA" id="ARBA00023242"/>
    </source>
</evidence>
<keyword evidence="4" id="KW-0804">Transcription</keyword>
<evidence type="ECO:0000256" key="1">
    <source>
        <dbReference type="ARBA" id="ARBA00004123"/>
    </source>
</evidence>
<dbReference type="PANTHER" id="PTHR13044:SF14">
    <property type="entry name" value="CRYPTOCEPHAL, ISOFORM A"/>
    <property type="match status" value="1"/>
</dbReference>
<protein>
    <recommendedName>
        <fullName evidence="7">BZIP domain-containing protein</fullName>
    </recommendedName>
</protein>
<dbReference type="PROSITE" id="PS00036">
    <property type="entry name" value="BZIP_BASIC"/>
    <property type="match status" value="1"/>
</dbReference>
<feature type="compositionally biased region" description="Basic and acidic residues" evidence="6">
    <location>
        <begin position="154"/>
        <end position="165"/>
    </location>
</feature>
<dbReference type="GO" id="GO:0001228">
    <property type="term" value="F:DNA-binding transcription activator activity, RNA polymerase II-specific"/>
    <property type="evidence" value="ECO:0007669"/>
    <property type="project" value="TreeGrafter"/>
</dbReference>
<dbReference type="Pfam" id="PF07716">
    <property type="entry name" value="bZIP_2"/>
    <property type="match status" value="1"/>
</dbReference>
<sequence length="269" mass="29611">MSGYNGRRAPNFSQYLSDLNTVPSPYDQAVQEDREIFDVDAELALFTNAEFLDFDSKGDMSGRVPVTALGEDQHNPESTSNQDVKYLDMLNVAPVQAAAYSTVSQQPANHGNNVTAAPIQPVFNTSAPPQVQPRIQPTTSAGAKRKQDTSSLDDAARQAQEEDKRRRNTAASARFRVKKKEREKNLERTVKDVTTKNAALEARISQLELENRWLKNLITEKNGSALTDGDISGMFTKFQESKEGATVTQQQQGGQEVKAEATTAETRAS</sequence>
<feature type="compositionally biased region" description="Basic and acidic residues" evidence="6">
    <location>
        <begin position="180"/>
        <end position="189"/>
    </location>
</feature>
<dbReference type="KEGG" id="ure:UREG_05605"/>
<dbReference type="RefSeq" id="XP_002584916.1">
    <property type="nucleotide sequence ID" value="XM_002584870.1"/>
</dbReference>
<dbReference type="InterPro" id="IPR004827">
    <property type="entry name" value="bZIP"/>
</dbReference>
<dbReference type="AlphaFoldDB" id="C4JT16"/>
<dbReference type="SMART" id="SM00338">
    <property type="entry name" value="BRLZ"/>
    <property type="match status" value="1"/>
</dbReference>
<dbReference type="FunFam" id="1.20.5.170:FF:000075">
    <property type="entry name" value="BZIP transcription factor (MetR)"/>
    <property type="match status" value="1"/>
</dbReference>
<dbReference type="Proteomes" id="UP000002058">
    <property type="component" value="Unassembled WGS sequence"/>
</dbReference>
<dbReference type="SUPFAM" id="SSF57959">
    <property type="entry name" value="Leucine zipper domain"/>
    <property type="match status" value="1"/>
</dbReference>
<dbReference type="GeneID" id="8441111"/>
<accession>C4JT16</accession>
<evidence type="ECO:0000259" key="7">
    <source>
        <dbReference type="PROSITE" id="PS50217"/>
    </source>
</evidence>
<dbReference type="Gene3D" id="1.20.5.170">
    <property type="match status" value="1"/>
</dbReference>